<proteinExistence type="predicted"/>
<evidence type="ECO:0000313" key="2">
    <source>
        <dbReference type="Proteomes" id="UP001295684"/>
    </source>
</evidence>
<keyword evidence="2" id="KW-1185">Reference proteome</keyword>
<accession>A0AAD1XSF5</accession>
<protein>
    <submittedName>
        <fullName evidence="1">Uncharacterized protein</fullName>
    </submittedName>
</protein>
<comment type="caution">
    <text evidence="1">The sequence shown here is derived from an EMBL/GenBank/DDBJ whole genome shotgun (WGS) entry which is preliminary data.</text>
</comment>
<dbReference type="EMBL" id="CAMPGE010019619">
    <property type="protein sequence ID" value="CAI2377942.1"/>
    <property type="molecule type" value="Genomic_DNA"/>
</dbReference>
<name>A0AAD1XSF5_EUPCR</name>
<dbReference type="Proteomes" id="UP001295684">
    <property type="component" value="Unassembled WGS sequence"/>
</dbReference>
<sequence length="208" mass="24246">MTETEDYQVINWKDPELMFGEEYQPFDLVRDLNGDTIFDGDFVEKSRDLIVDSTQAYPARKVSIMDDEVKEYNSHEAPLNFTTTISEEEQSEGCVNEAVLVTEESAQISPVHSDLIQVKHISGDGPLIFVTKKRHSRILKQRTKRLAFLQKFPEYARPYKNREKKIKDRKRNSLGKFSNKMRKDQIISFELDASEVLEDPDPKRNRKT</sequence>
<evidence type="ECO:0000313" key="1">
    <source>
        <dbReference type="EMBL" id="CAI2377942.1"/>
    </source>
</evidence>
<gene>
    <name evidence="1" type="ORF">ECRASSUSDP1_LOCUS19333</name>
</gene>
<reference evidence="1" key="1">
    <citation type="submission" date="2023-07" db="EMBL/GenBank/DDBJ databases">
        <authorList>
            <consortium name="AG Swart"/>
            <person name="Singh M."/>
            <person name="Singh A."/>
            <person name="Seah K."/>
            <person name="Emmerich C."/>
        </authorList>
    </citation>
    <scope>NUCLEOTIDE SEQUENCE</scope>
    <source>
        <strain evidence="1">DP1</strain>
    </source>
</reference>
<organism evidence="1 2">
    <name type="scientific">Euplotes crassus</name>
    <dbReference type="NCBI Taxonomy" id="5936"/>
    <lineage>
        <taxon>Eukaryota</taxon>
        <taxon>Sar</taxon>
        <taxon>Alveolata</taxon>
        <taxon>Ciliophora</taxon>
        <taxon>Intramacronucleata</taxon>
        <taxon>Spirotrichea</taxon>
        <taxon>Hypotrichia</taxon>
        <taxon>Euplotida</taxon>
        <taxon>Euplotidae</taxon>
        <taxon>Moneuplotes</taxon>
    </lineage>
</organism>
<dbReference type="AlphaFoldDB" id="A0AAD1XSF5"/>